<dbReference type="InterPro" id="IPR051533">
    <property type="entry name" value="WaaL-like"/>
</dbReference>
<dbReference type="Proteomes" id="UP001065549">
    <property type="component" value="Unassembled WGS sequence"/>
</dbReference>
<dbReference type="EMBL" id="JAOSHN010000004">
    <property type="protein sequence ID" value="MCU7378686.1"/>
    <property type="molecule type" value="Genomic_DNA"/>
</dbReference>
<dbReference type="RefSeq" id="WP_227754827.1">
    <property type="nucleotide sequence ID" value="NZ_JAOSHN010000004.1"/>
</dbReference>
<gene>
    <name evidence="3" type="ORF">OBO34_10000</name>
</gene>
<reference evidence="3" key="1">
    <citation type="submission" date="2022-09" db="EMBL/GenBank/DDBJ databases">
        <title>Culturomic study of gut microbiota in children with autism spectrum disorder.</title>
        <authorList>
            <person name="Efimov B.A."/>
            <person name="Chaplin A.V."/>
            <person name="Sokolova S.R."/>
            <person name="Pikina A.P."/>
            <person name="Korzhanova M."/>
            <person name="Belova V."/>
            <person name="Korostin D."/>
        </authorList>
    </citation>
    <scope>NUCLEOTIDE SEQUENCE</scope>
    <source>
        <strain evidence="3">ASD5510</strain>
    </source>
</reference>
<feature type="region of interest" description="Disordered" evidence="1">
    <location>
        <begin position="317"/>
        <end position="336"/>
    </location>
</feature>
<name>A0A9J6QW35_9FIRM</name>
<evidence type="ECO:0000256" key="1">
    <source>
        <dbReference type="SAM" id="MobiDB-lite"/>
    </source>
</evidence>
<evidence type="ECO:0000256" key="2">
    <source>
        <dbReference type="SAM" id="Phobius"/>
    </source>
</evidence>
<dbReference type="GO" id="GO:0016874">
    <property type="term" value="F:ligase activity"/>
    <property type="evidence" value="ECO:0007669"/>
    <property type="project" value="UniProtKB-KW"/>
</dbReference>
<keyword evidence="2" id="KW-0472">Membrane</keyword>
<organism evidence="3 4">
    <name type="scientific">Hominibacterium faecale</name>
    <dbReference type="NCBI Taxonomy" id="2839743"/>
    <lineage>
        <taxon>Bacteria</taxon>
        <taxon>Bacillati</taxon>
        <taxon>Bacillota</taxon>
        <taxon>Clostridia</taxon>
        <taxon>Peptostreptococcales</taxon>
        <taxon>Anaerovoracaceae</taxon>
        <taxon>Hominibacterium</taxon>
    </lineage>
</organism>
<feature type="transmembrane region" description="Helical" evidence="2">
    <location>
        <begin position="28"/>
        <end position="44"/>
    </location>
</feature>
<keyword evidence="4" id="KW-1185">Reference proteome</keyword>
<keyword evidence="2" id="KW-1133">Transmembrane helix</keyword>
<feature type="transmembrane region" description="Helical" evidence="2">
    <location>
        <begin position="225"/>
        <end position="242"/>
    </location>
</feature>
<feature type="transmembrane region" description="Helical" evidence="2">
    <location>
        <begin position="451"/>
        <end position="472"/>
    </location>
</feature>
<feature type="transmembrane region" description="Helical" evidence="2">
    <location>
        <begin position="174"/>
        <end position="196"/>
    </location>
</feature>
<evidence type="ECO:0000313" key="4">
    <source>
        <dbReference type="Proteomes" id="UP001065549"/>
    </source>
</evidence>
<protein>
    <submittedName>
        <fullName evidence="3">O-antigen ligase family protein</fullName>
    </submittedName>
</protein>
<keyword evidence="3" id="KW-0436">Ligase</keyword>
<dbReference type="PANTHER" id="PTHR37422:SF17">
    <property type="entry name" value="O-ANTIGEN LIGASE"/>
    <property type="match status" value="1"/>
</dbReference>
<accession>A0A9J6QW35</accession>
<comment type="caution">
    <text evidence="3">The sequence shown here is derived from an EMBL/GenBank/DDBJ whole genome shotgun (WGS) entry which is preliminary data.</text>
</comment>
<feature type="transmembrane region" description="Helical" evidence="2">
    <location>
        <begin position="203"/>
        <end position="219"/>
    </location>
</feature>
<feature type="transmembrane region" description="Helical" evidence="2">
    <location>
        <begin position="56"/>
        <end position="75"/>
    </location>
</feature>
<feature type="transmembrane region" description="Helical" evidence="2">
    <location>
        <begin position="428"/>
        <end position="445"/>
    </location>
</feature>
<feature type="transmembrane region" description="Helical" evidence="2">
    <location>
        <begin position="254"/>
        <end position="271"/>
    </location>
</feature>
<feature type="transmembrane region" description="Helical" evidence="2">
    <location>
        <begin position="110"/>
        <end position="130"/>
    </location>
</feature>
<dbReference type="PANTHER" id="PTHR37422">
    <property type="entry name" value="TEICHURONIC ACID BIOSYNTHESIS PROTEIN TUAE"/>
    <property type="match status" value="1"/>
</dbReference>
<feature type="transmembrane region" description="Helical" evidence="2">
    <location>
        <begin position="395"/>
        <end position="419"/>
    </location>
</feature>
<sequence length="479" mass="54324">MSLIQKLYCTILNPCYAVINKIPEKTRTQINFVCVLLVVLLAYYGEAKDYMKGPPITTLCILQSILLMIITLMSMNGPLRLMKWSKLIPWSWFLFSIIVILTGFDHVIGPGFRPMAIVMLLFYPLLFFVWSNRGDYQMLFDMVAKSTVIVGLAFFVACMFYNPLTEEVLRYTGFTGNPGSLGKIGVAVLTCGLYLVMTMRRNYWLYALFSGLACTLIILSLSRTALLAMCALLLFLLLFCIKEFLDHREIRKKLLVRILAIVLMLVIAYPTTNFLLENGYAILQETYHVSKENKNGAPGASNSTDVNNQQTEAATDTIAERQKTQDVPEGADKEELTKERVSLEGKDLNSFSTGRLAIYKARIALLNWKGNDATDSIYAEGYGRNRWSHNTVLEFAYRSGIIAGGLFFLIELLSAIYVFRKLFSREKVLIYQYFVFFAIIGFGIMSLTDVIFTPAADPGVLYYFLAMMPLFCRKSKKKE</sequence>
<dbReference type="AlphaFoldDB" id="A0A9J6QW35"/>
<feature type="transmembrane region" description="Helical" evidence="2">
    <location>
        <begin position="142"/>
        <end position="162"/>
    </location>
</feature>
<evidence type="ECO:0000313" key="3">
    <source>
        <dbReference type="EMBL" id="MCU7378686.1"/>
    </source>
</evidence>
<feature type="transmembrane region" description="Helical" evidence="2">
    <location>
        <begin position="87"/>
        <end position="104"/>
    </location>
</feature>
<proteinExistence type="predicted"/>
<feature type="compositionally biased region" description="Basic and acidic residues" evidence="1">
    <location>
        <begin position="318"/>
        <end position="336"/>
    </location>
</feature>
<keyword evidence="2" id="KW-0812">Transmembrane</keyword>